<protein>
    <submittedName>
        <fullName evidence="1">Uncharacterized protein</fullName>
    </submittedName>
</protein>
<reference evidence="1" key="1">
    <citation type="submission" date="2013-07" db="EMBL/GenBank/DDBJ databases">
        <title>The genome of an arbuscular mycorrhizal fungus provides insights into the evolution of the oldest plant symbiosis.</title>
        <authorList>
            <consortium name="DOE Joint Genome Institute"/>
            <person name="Tisserant E."/>
            <person name="Malbreil M."/>
            <person name="Kuo A."/>
            <person name="Kohler A."/>
            <person name="Symeonidi A."/>
            <person name="Balestrini R."/>
            <person name="Charron P."/>
            <person name="Duensing N."/>
            <person name="Frei-dit-Frey N."/>
            <person name="Gianinazzi-Pearson V."/>
            <person name="Gilbert B."/>
            <person name="Handa Y."/>
            <person name="Hijri M."/>
            <person name="Kaul R."/>
            <person name="Kawaguchi M."/>
            <person name="Krajinski F."/>
            <person name="Lammers P."/>
            <person name="Lapierre D."/>
            <person name="Masclaux F.G."/>
            <person name="Murat C."/>
            <person name="Morin E."/>
            <person name="Ndikumana S."/>
            <person name="Pagni M."/>
            <person name="Petitpierre D."/>
            <person name="Requena N."/>
            <person name="Rosikiewicz P."/>
            <person name="Riley R."/>
            <person name="Saito K."/>
            <person name="San Clemente H."/>
            <person name="Shapiro H."/>
            <person name="van Tuinen D."/>
            <person name="Becard G."/>
            <person name="Bonfante P."/>
            <person name="Paszkowski U."/>
            <person name="Shachar-Hill Y."/>
            <person name="Young J.P."/>
            <person name="Sanders I.R."/>
            <person name="Henrissat B."/>
            <person name="Rensing S.A."/>
            <person name="Grigoriev I.V."/>
            <person name="Corradi N."/>
            <person name="Roux C."/>
            <person name="Martin F."/>
        </authorList>
    </citation>
    <scope>NUCLEOTIDE SEQUENCE</scope>
    <source>
        <strain evidence="1">DAOM 197198</strain>
    </source>
</reference>
<dbReference type="HOGENOM" id="CLU_2590991_0_0_1"/>
<organism evidence="1">
    <name type="scientific">Rhizophagus irregularis (strain DAOM 181602 / DAOM 197198 / MUCL 43194)</name>
    <name type="common">Arbuscular mycorrhizal fungus</name>
    <name type="synonym">Glomus intraradices</name>
    <dbReference type="NCBI Taxonomy" id="747089"/>
    <lineage>
        <taxon>Eukaryota</taxon>
        <taxon>Fungi</taxon>
        <taxon>Fungi incertae sedis</taxon>
        <taxon>Mucoromycota</taxon>
        <taxon>Glomeromycotina</taxon>
        <taxon>Glomeromycetes</taxon>
        <taxon>Glomerales</taxon>
        <taxon>Glomeraceae</taxon>
        <taxon>Rhizophagus</taxon>
    </lineage>
</organism>
<sequence>MESPLELSSILIGPAYSLEVLRNSDFETRQRTRTFYEYEQEQSFDTNSGHNATLPVPWWEVVVGALRDGLRGNELLTIGL</sequence>
<dbReference type="EMBL" id="KI296347">
    <property type="protein sequence ID" value="ESA01571.1"/>
    <property type="molecule type" value="Genomic_DNA"/>
</dbReference>
<proteinExistence type="predicted"/>
<evidence type="ECO:0000313" key="1">
    <source>
        <dbReference type="EMBL" id="ESA01571.1"/>
    </source>
</evidence>
<accession>U9TDZ8</accession>
<gene>
    <name evidence="1" type="ORF">GLOINDRAFT_783</name>
</gene>
<dbReference type="AlphaFoldDB" id="U9TDZ8"/>
<name>U9TDZ8_RHIID</name>